<sequence>MEREMREALSRGLEILRRIHEIYPQGEFDREMLHGEMDFRYRRIHELRRELEKLPPEVRSFCLLVDTAPVSEAQLAGLFRMLLQGPEGLAAAWRSPDEPGAIAAAQELGIPRSALYQILGRMKLSRLLDARHRLTPTGRALVEAYITLEE</sequence>
<dbReference type="OrthoDB" id="5519879at2"/>
<protein>
    <submittedName>
        <fullName evidence="1">Uncharacterized protein</fullName>
    </submittedName>
</protein>
<proteinExistence type="predicted"/>
<keyword evidence="2" id="KW-1185">Reference proteome</keyword>
<evidence type="ECO:0000313" key="1">
    <source>
        <dbReference type="EMBL" id="SHE49662.1"/>
    </source>
</evidence>
<dbReference type="Proteomes" id="UP000184076">
    <property type="component" value="Unassembled WGS sequence"/>
</dbReference>
<gene>
    <name evidence="1" type="ORF">SAMN02745206_00416</name>
</gene>
<dbReference type="RefSeq" id="WP_143156317.1">
    <property type="nucleotide sequence ID" value="NZ_FQVB01000004.1"/>
</dbReference>
<accession>A0A1M4TYS0</accession>
<name>A0A1M4TYS0_9BACT</name>
<reference evidence="2" key="1">
    <citation type="submission" date="2016-11" db="EMBL/GenBank/DDBJ databases">
        <authorList>
            <person name="Varghese N."/>
            <person name="Submissions S."/>
        </authorList>
    </citation>
    <scope>NUCLEOTIDE SEQUENCE [LARGE SCALE GENOMIC DNA]</scope>
    <source>
        <strain evidence="2">DSM 9756</strain>
    </source>
</reference>
<dbReference type="AlphaFoldDB" id="A0A1M4TYS0"/>
<organism evidence="1 2">
    <name type="scientific">Desulfacinum infernum DSM 9756</name>
    <dbReference type="NCBI Taxonomy" id="1121391"/>
    <lineage>
        <taxon>Bacteria</taxon>
        <taxon>Pseudomonadati</taxon>
        <taxon>Thermodesulfobacteriota</taxon>
        <taxon>Syntrophobacteria</taxon>
        <taxon>Syntrophobacterales</taxon>
        <taxon>Syntrophobacteraceae</taxon>
        <taxon>Desulfacinum</taxon>
    </lineage>
</organism>
<evidence type="ECO:0000313" key="2">
    <source>
        <dbReference type="Proteomes" id="UP000184076"/>
    </source>
</evidence>
<dbReference type="EMBL" id="FQVB01000004">
    <property type="protein sequence ID" value="SHE49662.1"/>
    <property type="molecule type" value="Genomic_DNA"/>
</dbReference>